<dbReference type="Pfam" id="PF00072">
    <property type="entry name" value="Response_reg"/>
    <property type="match status" value="1"/>
</dbReference>
<dbReference type="STRING" id="596152.DesU5LDRAFT_1208"/>
<dbReference type="Pfam" id="PF01339">
    <property type="entry name" value="CheB_methylest"/>
    <property type="match status" value="1"/>
</dbReference>
<evidence type="ECO:0000259" key="6">
    <source>
        <dbReference type="PROSITE" id="PS50110"/>
    </source>
</evidence>
<dbReference type="CDD" id="cd17541">
    <property type="entry name" value="REC_CheB-like"/>
    <property type="match status" value="1"/>
</dbReference>
<dbReference type="EMBL" id="JH600068">
    <property type="protein sequence ID" value="EIG52904.1"/>
    <property type="molecule type" value="Genomic_DNA"/>
</dbReference>
<dbReference type="InterPro" id="IPR035909">
    <property type="entry name" value="CheB_C"/>
</dbReference>
<gene>
    <name evidence="3" type="primary">cheB</name>
    <name evidence="8" type="ORF">DesU5LDRAFT_1208</name>
</gene>
<dbReference type="OrthoDB" id="9793421at2"/>
<evidence type="ECO:0000313" key="8">
    <source>
        <dbReference type="EMBL" id="EIG52904.1"/>
    </source>
</evidence>
<comment type="function">
    <text evidence="3">Involved in chemotaxis. Part of a chemotaxis signal transduction system that modulates chemotaxis in response to various stimuli. Catalyzes the demethylation of specific methylglutamate residues introduced into the chemoreceptors (methyl-accepting chemotaxis proteins or MCP) by CheR. Also mediates the irreversible deamidation of specific glutamine residues to glutamic acid.</text>
</comment>
<sequence>MIKVVVVDDSAFMRKALGTMLAKDPEIEVVATARDGEEGLEMIRRHQPDVVTMDIEMPRMDGLTALRHVMMEMPRPVLMVSSLTSEGAEATLKAMELGAVDFIPKQLSKVSLDIVKIEDELRAKVKTIARRRMSHLGRSPLSARARPAAASAAAVERAARPATRPAGAQCRDLVAIGVSTGGPPAVQKLLSALPADFPAGILIAQHMPAAFTGPFAKRLDGVCRIAVKEAEDGERLQHGVAYVAPGGKHLRIDQKVSRIDVRVVEEPREALYKPSASVLFESVAMGVGRRGLGVVLTGMGSDGLDGMRVLKAKGGRALAQSDSTCVVYGMPKAIVDAGLADEIVDIDDMGETILHNLYK</sequence>
<comment type="PTM">
    <text evidence="3">Phosphorylated by CheA. Phosphorylation of the N-terminal regulatory domain activates the methylesterase activity.</text>
</comment>
<dbReference type="GO" id="GO:0005737">
    <property type="term" value="C:cytoplasm"/>
    <property type="evidence" value="ECO:0007669"/>
    <property type="project" value="UniProtKB-SubCell"/>
</dbReference>
<keyword evidence="3 5" id="KW-0597">Phosphoprotein</keyword>
<dbReference type="PROSITE" id="PS50122">
    <property type="entry name" value="CHEB"/>
    <property type="match status" value="1"/>
</dbReference>
<keyword evidence="3 4" id="KW-0145">Chemotaxis</keyword>
<dbReference type="PROSITE" id="PS50110">
    <property type="entry name" value="RESPONSE_REGULATORY"/>
    <property type="match status" value="1"/>
</dbReference>
<dbReference type="EC" id="3.5.1.44" evidence="3"/>
<feature type="domain" description="CheB-type methylesterase" evidence="7">
    <location>
        <begin position="165"/>
        <end position="359"/>
    </location>
</feature>
<dbReference type="InterPro" id="IPR011006">
    <property type="entry name" value="CheY-like_superfamily"/>
</dbReference>
<evidence type="ECO:0000256" key="4">
    <source>
        <dbReference type="PROSITE-ProRule" id="PRU00050"/>
    </source>
</evidence>
<accession>I2PZE8</accession>
<dbReference type="Gene3D" id="3.40.50.2300">
    <property type="match status" value="1"/>
</dbReference>
<dbReference type="PANTHER" id="PTHR42872:SF3">
    <property type="entry name" value="PROTEIN-GLUTAMATE METHYLESTERASE_PROTEIN-GLUTAMINE GLUTAMINASE 1"/>
    <property type="match status" value="1"/>
</dbReference>
<dbReference type="PIRSF" id="PIRSF000876">
    <property type="entry name" value="RR_chemtxs_CheB"/>
    <property type="match status" value="1"/>
</dbReference>
<dbReference type="SUPFAM" id="SSF52172">
    <property type="entry name" value="CheY-like"/>
    <property type="match status" value="1"/>
</dbReference>
<dbReference type="eggNOG" id="COG2201">
    <property type="taxonomic scope" value="Bacteria"/>
</dbReference>
<comment type="catalytic activity">
    <reaction evidence="2 3">
        <text>[protein]-L-glutamate 5-O-methyl ester + H2O = L-glutamyl-[protein] + methanol + H(+)</text>
        <dbReference type="Rhea" id="RHEA:23236"/>
        <dbReference type="Rhea" id="RHEA-COMP:10208"/>
        <dbReference type="Rhea" id="RHEA-COMP:10311"/>
        <dbReference type="ChEBI" id="CHEBI:15377"/>
        <dbReference type="ChEBI" id="CHEBI:15378"/>
        <dbReference type="ChEBI" id="CHEBI:17790"/>
        <dbReference type="ChEBI" id="CHEBI:29973"/>
        <dbReference type="ChEBI" id="CHEBI:82795"/>
        <dbReference type="EC" id="3.1.1.61"/>
    </reaction>
</comment>
<comment type="catalytic activity">
    <reaction evidence="3">
        <text>L-glutaminyl-[protein] + H2O = L-glutamyl-[protein] + NH4(+)</text>
        <dbReference type="Rhea" id="RHEA:16441"/>
        <dbReference type="Rhea" id="RHEA-COMP:10207"/>
        <dbReference type="Rhea" id="RHEA-COMP:10208"/>
        <dbReference type="ChEBI" id="CHEBI:15377"/>
        <dbReference type="ChEBI" id="CHEBI:28938"/>
        <dbReference type="ChEBI" id="CHEBI:29973"/>
        <dbReference type="ChEBI" id="CHEBI:30011"/>
        <dbReference type="EC" id="3.5.1.44"/>
    </reaction>
</comment>
<keyword evidence="1 3" id="KW-0378">Hydrolase</keyword>
<proteinExistence type="inferred from homology"/>
<dbReference type="CDD" id="cd16432">
    <property type="entry name" value="CheB_Rec"/>
    <property type="match status" value="1"/>
</dbReference>
<dbReference type="InterPro" id="IPR001789">
    <property type="entry name" value="Sig_transdc_resp-reg_receiver"/>
</dbReference>
<dbReference type="GO" id="GO:0006935">
    <property type="term" value="P:chemotaxis"/>
    <property type="evidence" value="ECO:0007669"/>
    <property type="project" value="UniProtKB-UniRule"/>
</dbReference>
<dbReference type="AlphaFoldDB" id="I2PZE8"/>
<organism evidence="8">
    <name type="scientific">Desulfovibrio sp. U5L</name>
    <dbReference type="NCBI Taxonomy" id="596152"/>
    <lineage>
        <taxon>Bacteria</taxon>
        <taxon>Pseudomonadati</taxon>
        <taxon>Thermodesulfobacteriota</taxon>
        <taxon>Desulfovibrionia</taxon>
        <taxon>Desulfovibrionales</taxon>
        <taxon>Desulfovibrionaceae</taxon>
        <taxon>Desulfovibrio</taxon>
    </lineage>
</organism>
<keyword evidence="3" id="KW-0963">Cytoplasm</keyword>
<dbReference type="HOGENOM" id="CLU_000445_51_0_7"/>
<evidence type="ECO:0000256" key="5">
    <source>
        <dbReference type="PROSITE-ProRule" id="PRU00169"/>
    </source>
</evidence>
<dbReference type="GO" id="GO:0050568">
    <property type="term" value="F:protein-glutamine glutaminase activity"/>
    <property type="evidence" value="ECO:0007669"/>
    <property type="project" value="UniProtKB-UniRule"/>
</dbReference>
<evidence type="ECO:0000259" key="7">
    <source>
        <dbReference type="PROSITE" id="PS50122"/>
    </source>
</evidence>
<name>I2PZE8_9BACT</name>
<comment type="similarity">
    <text evidence="3">Belongs to the CheB family.</text>
</comment>
<protein>
    <recommendedName>
        <fullName evidence="3">Protein-glutamate methylesterase/protein-glutamine glutaminase</fullName>
        <ecNumber evidence="3">3.1.1.61</ecNumber>
        <ecNumber evidence="3">3.5.1.44</ecNumber>
    </recommendedName>
</protein>
<feature type="active site" evidence="3 4">
    <location>
        <position position="302"/>
    </location>
</feature>
<dbReference type="NCBIfam" id="NF009206">
    <property type="entry name" value="PRK12555.1"/>
    <property type="match status" value="1"/>
</dbReference>
<dbReference type="InterPro" id="IPR000673">
    <property type="entry name" value="Sig_transdc_resp-reg_Me-estase"/>
</dbReference>
<dbReference type="InterPro" id="IPR008248">
    <property type="entry name" value="CheB-like"/>
</dbReference>
<dbReference type="SUPFAM" id="SSF52738">
    <property type="entry name" value="Methylesterase CheB, C-terminal domain"/>
    <property type="match status" value="1"/>
</dbReference>
<dbReference type="GO" id="GO:0008984">
    <property type="term" value="F:protein-glutamate methylesterase activity"/>
    <property type="evidence" value="ECO:0007669"/>
    <property type="project" value="UniProtKB-UniRule"/>
</dbReference>
<feature type="modified residue" description="4-aspartylphosphate" evidence="3 5">
    <location>
        <position position="54"/>
    </location>
</feature>
<evidence type="ECO:0000256" key="3">
    <source>
        <dbReference type="HAMAP-Rule" id="MF_00099"/>
    </source>
</evidence>
<dbReference type="Gene3D" id="3.40.50.180">
    <property type="entry name" value="Methylesterase CheB, C-terminal domain"/>
    <property type="match status" value="1"/>
</dbReference>
<dbReference type="SMART" id="SM00448">
    <property type="entry name" value="REC"/>
    <property type="match status" value="1"/>
</dbReference>
<dbReference type="GO" id="GO:0000156">
    <property type="term" value="F:phosphorelay response regulator activity"/>
    <property type="evidence" value="ECO:0007669"/>
    <property type="project" value="InterPro"/>
</dbReference>
<dbReference type="EC" id="3.1.1.61" evidence="3"/>
<dbReference type="PANTHER" id="PTHR42872">
    <property type="entry name" value="PROTEIN-GLUTAMATE METHYLESTERASE/PROTEIN-GLUTAMINE GLUTAMINASE"/>
    <property type="match status" value="1"/>
</dbReference>
<comment type="domain">
    <text evidence="3">Contains a C-terminal catalytic domain, and an N-terminal region which modulates catalytic activity.</text>
</comment>
<evidence type="ECO:0000256" key="2">
    <source>
        <dbReference type="ARBA" id="ARBA00048267"/>
    </source>
</evidence>
<evidence type="ECO:0000256" key="1">
    <source>
        <dbReference type="ARBA" id="ARBA00022801"/>
    </source>
</evidence>
<dbReference type="HAMAP" id="MF_00099">
    <property type="entry name" value="CheB_chemtxs"/>
    <property type="match status" value="1"/>
</dbReference>
<comment type="subcellular location">
    <subcellularLocation>
        <location evidence="3">Cytoplasm</location>
    </subcellularLocation>
</comment>
<dbReference type="NCBIfam" id="NF001965">
    <property type="entry name" value="PRK00742.1"/>
    <property type="match status" value="1"/>
</dbReference>
<reference evidence="8" key="1">
    <citation type="submission" date="2011-11" db="EMBL/GenBank/DDBJ databases">
        <title>Improved High-Quality Draft sequence of Desulfovibrio sp. U5L.</title>
        <authorList>
            <consortium name="US DOE Joint Genome Institute"/>
            <person name="Lucas S."/>
            <person name="Han J."/>
            <person name="Lapidus A."/>
            <person name="Cheng J.-F."/>
            <person name="Goodwin L."/>
            <person name="Pitluck S."/>
            <person name="Peters L."/>
            <person name="Ovchinnikova G."/>
            <person name="Held B."/>
            <person name="Detter J.C."/>
            <person name="Han C."/>
            <person name="Tapia R."/>
            <person name="Land M."/>
            <person name="Hauser L."/>
            <person name="Kyrpides N."/>
            <person name="Ivanova N."/>
            <person name="Pagani I."/>
            <person name="Gabster J."/>
            <person name="Walker C."/>
            <person name="Stolyar S."/>
            <person name="Stahl D."/>
            <person name="Arkin A."/>
            <person name="Dehal P."/>
            <person name="Hazen T."/>
            <person name="Woyke T."/>
        </authorList>
    </citation>
    <scope>NUCLEOTIDE SEQUENCE [LARGE SCALE GENOMIC DNA]</scope>
    <source>
        <strain evidence="8">U5L</strain>
    </source>
</reference>
<feature type="domain" description="Response regulatory" evidence="6">
    <location>
        <begin position="3"/>
        <end position="120"/>
    </location>
</feature>
<feature type="active site" evidence="3 4">
    <location>
        <position position="206"/>
    </location>
</feature>
<feature type="active site" evidence="3 4">
    <location>
        <position position="179"/>
    </location>
</feature>